<comment type="caution">
    <text evidence="2">The sequence shown here is derived from an EMBL/GenBank/DDBJ whole genome shotgun (WGS) entry which is preliminary data.</text>
</comment>
<feature type="compositionally biased region" description="Pro residues" evidence="1">
    <location>
        <begin position="1"/>
        <end position="23"/>
    </location>
</feature>
<dbReference type="Proteomes" id="UP001286313">
    <property type="component" value="Unassembled WGS sequence"/>
</dbReference>
<protein>
    <submittedName>
        <fullName evidence="2">Uncharacterized protein</fullName>
    </submittedName>
</protein>
<accession>A0AAE1BPH4</accession>
<proteinExistence type="predicted"/>
<keyword evidence="3" id="KW-1185">Reference proteome</keyword>
<dbReference type="EMBL" id="JAWQEG010006518">
    <property type="protein sequence ID" value="KAK3854587.1"/>
    <property type="molecule type" value="Genomic_DNA"/>
</dbReference>
<dbReference type="AlphaFoldDB" id="A0AAE1BPH4"/>
<evidence type="ECO:0000313" key="3">
    <source>
        <dbReference type="Proteomes" id="UP001286313"/>
    </source>
</evidence>
<name>A0AAE1BPH4_PETCI</name>
<organism evidence="2 3">
    <name type="scientific">Petrolisthes cinctipes</name>
    <name type="common">Flat porcelain crab</name>
    <dbReference type="NCBI Taxonomy" id="88211"/>
    <lineage>
        <taxon>Eukaryota</taxon>
        <taxon>Metazoa</taxon>
        <taxon>Ecdysozoa</taxon>
        <taxon>Arthropoda</taxon>
        <taxon>Crustacea</taxon>
        <taxon>Multicrustacea</taxon>
        <taxon>Malacostraca</taxon>
        <taxon>Eumalacostraca</taxon>
        <taxon>Eucarida</taxon>
        <taxon>Decapoda</taxon>
        <taxon>Pleocyemata</taxon>
        <taxon>Anomura</taxon>
        <taxon>Galatheoidea</taxon>
        <taxon>Porcellanidae</taxon>
        <taxon>Petrolisthes</taxon>
    </lineage>
</organism>
<feature type="region of interest" description="Disordered" evidence="1">
    <location>
        <begin position="1"/>
        <end position="81"/>
    </location>
</feature>
<evidence type="ECO:0000313" key="2">
    <source>
        <dbReference type="EMBL" id="KAK3854587.1"/>
    </source>
</evidence>
<evidence type="ECO:0000256" key="1">
    <source>
        <dbReference type="SAM" id="MobiDB-lite"/>
    </source>
</evidence>
<reference evidence="2" key="1">
    <citation type="submission" date="2023-10" db="EMBL/GenBank/DDBJ databases">
        <title>Genome assemblies of two species of porcelain crab, Petrolisthes cinctipes and Petrolisthes manimaculis (Anomura: Porcellanidae).</title>
        <authorList>
            <person name="Angst P."/>
        </authorList>
    </citation>
    <scope>NUCLEOTIDE SEQUENCE</scope>
    <source>
        <strain evidence="2">PB745_01</strain>
        <tissue evidence="2">Gill</tissue>
    </source>
</reference>
<gene>
    <name evidence="2" type="ORF">Pcinc_038946</name>
</gene>
<sequence length="125" mass="13101">MLPARPLPAPPSPSLTPRPPRPQAAPTRSAGATGPRCATPLAAVPGGWEGLSGRGYDVSKSPGGGPSPASPGPGWHCARDPRLPFSLHQPKHNLFSLPDSGSQMTERHVVVWVVVVRRVKAGGWR</sequence>